<organism evidence="1 2">
    <name type="scientific">Shinella granuli</name>
    <dbReference type="NCBI Taxonomy" id="323621"/>
    <lineage>
        <taxon>Bacteria</taxon>
        <taxon>Pseudomonadati</taxon>
        <taxon>Pseudomonadota</taxon>
        <taxon>Alphaproteobacteria</taxon>
        <taxon>Hyphomicrobiales</taxon>
        <taxon>Rhizobiaceae</taxon>
        <taxon>Shinella</taxon>
    </lineage>
</organism>
<gene>
    <name evidence="1" type="ORF">EV665_102190</name>
</gene>
<dbReference type="EMBL" id="SLVX01000002">
    <property type="protein sequence ID" value="TCN47671.1"/>
    <property type="molecule type" value="Genomic_DNA"/>
</dbReference>
<keyword evidence="2" id="KW-1185">Reference proteome</keyword>
<reference evidence="1 2" key="1">
    <citation type="submission" date="2019-03" db="EMBL/GenBank/DDBJ databases">
        <title>Genomic Encyclopedia of Type Strains, Phase IV (KMG-IV): sequencing the most valuable type-strain genomes for metagenomic binning, comparative biology and taxonomic classification.</title>
        <authorList>
            <person name="Goeker M."/>
        </authorList>
    </citation>
    <scope>NUCLEOTIDE SEQUENCE [LARGE SCALE GENOMIC DNA]</scope>
    <source>
        <strain evidence="1 2">DSM 18401</strain>
    </source>
</reference>
<name>A0A4R2D1N0_SHIGR</name>
<dbReference type="Pfam" id="PF09957">
    <property type="entry name" value="VapB_antitoxin"/>
    <property type="match status" value="1"/>
</dbReference>
<dbReference type="AlphaFoldDB" id="A0A4R2D1N0"/>
<dbReference type="InterPro" id="IPR019239">
    <property type="entry name" value="VapB_antitoxin"/>
</dbReference>
<accession>A0A4R2D1N0</accession>
<proteinExistence type="predicted"/>
<comment type="caution">
    <text evidence="1">The sequence shown here is derived from an EMBL/GenBank/DDBJ whole genome shotgun (WGS) entry which is preliminary data.</text>
</comment>
<dbReference type="RefSeq" id="WP_133033188.1">
    <property type="nucleotide sequence ID" value="NZ_BAABEI010000012.1"/>
</dbReference>
<protein>
    <submittedName>
        <fullName evidence="1">Arc/MetJ family transcription regulator</fullName>
    </submittedName>
</protein>
<evidence type="ECO:0000313" key="2">
    <source>
        <dbReference type="Proteomes" id="UP000295351"/>
    </source>
</evidence>
<sequence length="79" mass="9282">MRTNIDLDDDLIAKAKEFTGLPTKKAIVDLALREFVQNCQRREALENLRGMGWEGDLDEMRTDIDPKNCFKTLRNDRRR</sequence>
<evidence type="ECO:0000313" key="1">
    <source>
        <dbReference type="EMBL" id="TCN47671.1"/>
    </source>
</evidence>
<dbReference type="Proteomes" id="UP000295351">
    <property type="component" value="Unassembled WGS sequence"/>
</dbReference>